<gene>
    <name evidence="6" type="primary">rplS</name>
    <name evidence="8" type="ORF">GBA65_10870</name>
</gene>
<evidence type="ECO:0000313" key="9">
    <source>
        <dbReference type="Proteomes" id="UP000502706"/>
    </source>
</evidence>
<dbReference type="PANTHER" id="PTHR15680:SF9">
    <property type="entry name" value="LARGE RIBOSOMAL SUBUNIT PROTEIN BL19M"/>
    <property type="match status" value="1"/>
</dbReference>
<evidence type="ECO:0000256" key="1">
    <source>
        <dbReference type="ARBA" id="ARBA00002349"/>
    </source>
</evidence>
<sequence length="108" mass="12317">MITNDTITPIDVDFRPGDTVRVQYRVIEGNRERIQNFEGLCIARKGGGINETFMVRKNSFGVAVERVFPLHSPKIAKIEVVSRGAVRRAKLYYIREKIGKKARVKKAK</sequence>
<comment type="function">
    <text evidence="1 6 7">This protein is located at the 30S-50S ribosomal subunit interface and may play a role in the structure and function of the aminoacyl-tRNA binding site.</text>
</comment>
<dbReference type="Gene3D" id="2.30.30.790">
    <property type="match status" value="1"/>
</dbReference>
<dbReference type="GO" id="GO:0006412">
    <property type="term" value="P:translation"/>
    <property type="evidence" value="ECO:0007669"/>
    <property type="project" value="UniProtKB-UniRule"/>
</dbReference>
<accession>A0A6G8PXM3</accession>
<dbReference type="SUPFAM" id="SSF50104">
    <property type="entry name" value="Translation proteins SH3-like domain"/>
    <property type="match status" value="1"/>
</dbReference>
<reference evidence="8 9" key="1">
    <citation type="submission" date="2019-10" db="EMBL/GenBank/DDBJ databases">
        <title>Rubrobacter sp nov SCSIO 52915 isolated from a deep-sea sediment in the South China Sea.</title>
        <authorList>
            <person name="Chen R.W."/>
        </authorList>
    </citation>
    <scope>NUCLEOTIDE SEQUENCE [LARGE SCALE GENOMIC DNA]</scope>
    <source>
        <strain evidence="8 9">SCSIO 52915</strain>
    </source>
</reference>
<dbReference type="InterPro" id="IPR038657">
    <property type="entry name" value="Ribosomal_bL19_sf"/>
</dbReference>
<evidence type="ECO:0000256" key="2">
    <source>
        <dbReference type="ARBA" id="ARBA00005781"/>
    </source>
</evidence>
<dbReference type="InterPro" id="IPR008991">
    <property type="entry name" value="Translation_prot_SH3-like_sf"/>
</dbReference>
<keyword evidence="4 6" id="KW-0687">Ribonucleoprotein</keyword>
<dbReference type="GO" id="GO:0022625">
    <property type="term" value="C:cytosolic large ribosomal subunit"/>
    <property type="evidence" value="ECO:0007669"/>
    <property type="project" value="TreeGrafter"/>
</dbReference>
<evidence type="ECO:0000256" key="3">
    <source>
        <dbReference type="ARBA" id="ARBA00022980"/>
    </source>
</evidence>
<dbReference type="RefSeq" id="WP_166396604.1">
    <property type="nucleotide sequence ID" value="NZ_CP045121.1"/>
</dbReference>
<dbReference type="PROSITE" id="PS01015">
    <property type="entry name" value="RIBOSOMAL_L19"/>
    <property type="match status" value="1"/>
</dbReference>
<organism evidence="8 9">
    <name type="scientific">Rubrobacter marinus</name>
    <dbReference type="NCBI Taxonomy" id="2653852"/>
    <lineage>
        <taxon>Bacteria</taxon>
        <taxon>Bacillati</taxon>
        <taxon>Actinomycetota</taxon>
        <taxon>Rubrobacteria</taxon>
        <taxon>Rubrobacterales</taxon>
        <taxon>Rubrobacteraceae</taxon>
        <taxon>Rubrobacter</taxon>
    </lineage>
</organism>
<dbReference type="HAMAP" id="MF_00402">
    <property type="entry name" value="Ribosomal_bL19"/>
    <property type="match status" value="1"/>
</dbReference>
<dbReference type="KEGG" id="rmar:GBA65_10870"/>
<dbReference type="PIRSF" id="PIRSF002191">
    <property type="entry name" value="Ribosomal_L19"/>
    <property type="match status" value="1"/>
</dbReference>
<dbReference type="InterPro" id="IPR018257">
    <property type="entry name" value="Ribosomal_bL19_CS"/>
</dbReference>
<evidence type="ECO:0000313" key="8">
    <source>
        <dbReference type="EMBL" id="QIN78940.1"/>
    </source>
</evidence>
<evidence type="ECO:0000256" key="7">
    <source>
        <dbReference type="RuleBase" id="RU000559"/>
    </source>
</evidence>
<evidence type="ECO:0000256" key="5">
    <source>
        <dbReference type="ARBA" id="ARBA00035171"/>
    </source>
</evidence>
<dbReference type="Pfam" id="PF01245">
    <property type="entry name" value="Ribosomal_L19"/>
    <property type="match status" value="1"/>
</dbReference>
<protein>
    <recommendedName>
        <fullName evidence="5 6">Large ribosomal subunit protein bL19</fullName>
    </recommendedName>
</protein>
<dbReference type="AlphaFoldDB" id="A0A6G8PXM3"/>
<dbReference type="PRINTS" id="PR00061">
    <property type="entry name" value="RIBOSOMALL19"/>
</dbReference>
<dbReference type="Proteomes" id="UP000502706">
    <property type="component" value="Chromosome"/>
</dbReference>
<evidence type="ECO:0000256" key="6">
    <source>
        <dbReference type="HAMAP-Rule" id="MF_00402"/>
    </source>
</evidence>
<dbReference type="PANTHER" id="PTHR15680">
    <property type="entry name" value="RIBOSOMAL PROTEIN L19"/>
    <property type="match status" value="1"/>
</dbReference>
<evidence type="ECO:0000256" key="4">
    <source>
        <dbReference type="ARBA" id="ARBA00023274"/>
    </source>
</evidence>
<proteinExistence type="inferred from homology"/>
<dbReference type="NCBIfam" id="TIGR01024">
    <property type="entry name" value="rplS_bact"/>
    <property type="match status" value="1"/>
</dbReference>
<keyword evidence="9" id="KW-1185">Reference proteome</keyword>
<dbReference type="InterPro" id="IPR001857">
    <property type="entry name" value="Ribosomal_bL19"/>
</dbReference>
<name>A0A6G8PXM3_9ACTN</name>
<dbReference type="GO" id="GO:0003735">
    <property type="term" value="F:structural constituent of ribosome"/>
    <property type="evidence" value="ECO:0007669"/>
    <property type="project" value="InterPro"/>
</dbReference>
<dbReference type="EMBL" id="CP045121">
    <property type="protein sequence ID" value="QIN78940.1"/>
    <property type="molecule type" value="Genomic_DNA"/>
</dbReference>
<keyword evidence="3 6" id="KW-0689">Ribosomal protein</keyword>
<comment type="similarity">
    <text evidence="2 6 7">Belongs to the bacterial ribosomal protein bL19 family.</text>
</comment>